<dbReference type="AlphaFoldDB" id="A0A0E9LWJ9"/>
<keyword evidence="1" id="KW-0675">Receptor</keyword>
<dbReference type="SUPFAM" id="SSF56935">
    <property type="entry name" value="Porins"/>
    <property type="match status" value="1"/>
</dbReference>
<dbReference type="EMBL" id="BAZW01000011">
    <property type="protein sequence ID" value="GAO29683.1"/>
    <property type="molecule type" value="Genomic_DNA"/>
</dbReference>
<dbReference type="STRING" id="1236989.JCM15548_11899"/>
<proteinExistence type="predicted"/>
<dbReference type="InterPro" id="IPR008969">
    <property type="entry name" value="CarboxyPept-like_regulatory"/>
</dbReference>
<sequence length="140" mass="14638">MGLLFASMAESQQINVTGQITDRTNGDKIPGVSISVKGTTLGTVSDIDGSYSIMANTGDVLVFSFIGYEILEATVPSSGRVDIVLESTIFNMEEVVVIGYGTMKKSDLTGAVSSVSSGDLTSAPVSSIGEAFRVELLVFK</sequence>
<name>A0A0E9LWJ9_9BACT</name>
<gene>
    <name evidence="1" type="ORF">JCM15548_11899</name>
</gene>
<dbReference type="Proteomes" id="UP000032900">
    <property type="component" value="Unassembled WGS sequence"/>
</dbReference>
<evidence type="ECO:0000313" key="2">
    <source>
        <dbReference type="Proteomes" id="UP000032900"/>
    </source>
</evidence>
<dbReference type="RefSeq" id="WP_227625578.1">
    <property type="nucleotide sequence ID" value="NZ_BAZW01000011.1"/>
</dbReference>
<dbReference type="SUPFAM" id="SSF49464">
    <property type="entry name" value="Carboxypeptidase regulatory domain-like"/>
    <property type="match status" value="1"/>
</dbReference>
<dbReference type="Gene3D" id="2.60.40.1120">
    <property type="entry name" value="Carboxypeptidase-like, regulatory domain"/>
    <property type="match status" value="1"/>
</dbReference>
<protein>
    <submittedName>
        <fullName evidence="1">TonB-dependent receptor</fullName>
    </submittedName>
</protein>
<accession>A0A0E9LWJ9</accession>
<keyword evidence="2" id="KW-1185">Reference proteome</keyword>
<organism evidence="1 2">
    <name type="scientific">Geofilum rubicundum JCM 15548</name>
    <dbReference type="NCBI Taxonomy" id="1236989"/>
    <lineage>
        <taxon>Bacteria</taxon>
        <taxon>Pseudomonadati</taxon>
        <taxon>Bacteroidota</taxon>
        <taxon>Bacteroidia</taxon>
        <taxon>Marinilabiliales</taxon>
        <taxon>Marinilabiliaceae</taxon>
        <taxon>Geofilum</taxon>
    </lineage>
</organism>
<dbReference type="Pfam" id="PF13715">
    <property type="entry name" value="CarbopepD_reg_2"/>
    <property type="match status" value="1"/>
</dbReference>
<comment type="caution">
    <text evidence="1">The sequence shown here is derived from an EMBL/GenBank/DDBJ whole genome shotgun (WGS) entry which is preliminary data.</text>
</comment>
<evidence type="ECO:0000313" key="1">
    <source>
        <dbReference type="EMBL" id="GAO29683.1"/>
    </source>
</evidence>
<reference evidence="1 2" key="1">
    <citation type="journal article" date="2015" name="Microbes Environ.">
        <title>Distribution and evolution of nitrogen fixation genes in the phylum bacteroidetes.</title>
        <authorList>
            <person name="Inoue J."/>
            <person name="Oshima K."/>
            <person name="Suda W."/>
            <person name="Sakamoto M."/>
            <person name="Iino T."/>
            <person name="Noda S."/>
            <person name="Hongoh Y."/>
            <person name="Hattori M."/>
            <person name="Ohkuma M."/>
        </authorList>
    </citation>
    <scope>NUCLEOTIDE SEQUENCE [LARGE SCALE GENOMIC DNA]</scope>
    <source>
        <strain evidence="1">JCM 15548</strain>
    </source>
</reference>